<dbReference type="GO" id="GO:0016020">
    <property type="term" value="C:membrane"/>
    <property type="evidence" value="ECO:0007669"/>
    <property type="project" value="TreeGrafter"/>
</dbReference>
<dbReference type="GO" id="GO:1902936">
    <property type="term" value="F:phosphatidylinositol bisphosphate binding"/>
    <property type="evidence" value="ECO:0007669"/>
    <property type="project" value="TreeGrafter"/>
</dbReference>
<gene>
    <name evidence="2" type="ORF">O3M35_005022</name>
</gene>
<dbReference type="SUPFAM" id="SSF46938">
    <property type="entry name" value="CRAL/TRIO N-terminal domain"/>
    <property type="match status" value="1"/>
</dbReference>
<sequence length="325" mass="37998">MSEYKTKLERMIAEENPNNDKISEKILKDLNYSRKQLESDLVHLKEWLKDQHHLPACRLKEHDNFLTHYLTGCKGSLETVKRKLDAYYTLRGKSEVYSNRDPLNEEYRKTRDICETLIVPKYTENGDCLCVYKLLSSEVYPSLIVNNMKIAINVSEVAFRLEPFIRPCIIIADHANYTPAHAALYSPGLMKDFIHISQNVFPSRIKKIILINVPSYLEIIVNTVVKPFITKKLRDRFIVSSDGWEIVPQHVDKSILPKDCGGDLKYTLKEIKDAYYEYEITYRDWWINELSERTDESKRINNDYNYKGDDSQFGVQGTLKKLVID</sequence>
<proteinExistence type="predicted"/>
<dbReference type="Gene3D" id="3.40.525.10">
    <property type="entry name" value="CRAL-TRIO lipid binding domain"/>
    <property type="match status" value="1"/>
</dbReference>
<dbReference type="PRINTS" id="PR00180">
    <property type="entry name" value="CRETINALDHBP"/>
</dbReference>
<dbReference type="InterPro" id="IPR001251">
    <property type="entry name" value="CRAL-TRIO_dom"/>
</dbReference>
<protein>
    <recommendedName>
        <fullName evidence="1">CRAL-TRIO domain-containing protein</fullName>
    </recommendedName>
</protein>
<dbReference type="SMART" id="SM00516">
    <property type="entry name" value="SEC14"/>
    <property type="match status" value="1"/>
</dbReference>
<dbReference type="PANTHER" id="PTHR10174:SF230">
    <property type="entry name" value="ALPHA-TOCOPHEROL TRANSFER PROTEIN-LIKE"/>
    <property type="match status" value="1"/>
</dbReference>
<dbReference type="SUPFAM" id="SSF52087">
    <property type="entry name" value="CRAL/TRIO domain"/>
    <property type="match status" value="1"/>
</dbReference>
<organism evidence="2 3">
    <name type="scientific">Rhynocoris fuscipes</name>
    <dbReference type="NCBI Taxonomy" id="488301"/>
    <lineage>
        <taxon>Eukaryota</taxon>
        <taxon>Metazoa</taxon>
        <taxon>Ecdysozoa</taxon>
        <taxon>Arthropoda</taxon>
        <taxon>Hexapoda</taxon>
        <taxon>Insecta</taxon>
        <taxon>Pterygota</taxon>
        <taxon>Neoptera</taxon>
        <taxon>Paraneoptera</taxon>
        <taxon>Hemiptera</taxon>
        <taxon>Heteroptera</taxon>
        <taxon>Panheteroptera</taxon>
        <taxon>Cimicomorpha</taxon>
        <taxon>Reduviidae</taxon>
        <taxon>Harpactorinae</taxon>
        <taxon>Harpactorini</taxon>
        <taxon>Rhynocoris</taxon>
    </lineage>
</organism>
<name>A0AAW1DH72_9HEMI</name>
<dbReference type="PROSITE" id="PS50191">
    <property type="entry name" value="CRAL_TRIO"/>
    <property type="match status" value="1"/>
</dbReference>
<evidence type="ECO:0000313" key="3">
    <source>
        <dbReference type="Proteomes" id="UP001461498"/>
    </source>
</evidence>
<dbReference type="Pfam" id="PF00650">
    <property type="entry name" value="CRAL_TRIO"/>
    <property type="match status" value="1"/>
</dbReference>
<dbReference type="Proteomes" id="UP001461498">
    <property type="component" value="Unassembled WGS sequence"/>
</dbReference>
<dbReference type="CDD" id="cd00170">
    <property type="entry name" value="SEC14"/>
    <property type="match status" value="1"/>
</dbReference>
<comment type="caution">
    <text evidence="2">The sequence shown here is derived from an EMBL/GenBank/DDBJ whole genome shotgun (WGS) entry which is preliminary data.</text>
</comment>
<dbReference type="InterPro" id="IPR036865">
    <property type="entry name" value="CRAL-TRIO_dom_sf"/>
</dbReference>
<keyword evidence="3" id="KW-1185">Reference proteome</keyword>
<dbReference type="AlphaFoldDB" id="A0AAW1DH72"/>
<feature type="domain" description="CRAL-TRIO" evidence="1">
    <location>
        <begin position="161"/>
        <end position="268"/>
    </location>
</feature>
<accession>A0AAW1DH72</accession>
<reference evidence="2 3" key="1">
    <citation type="submission" date="2022-12" db="EMBL/GenBank/DDBJ databases">
        <title>Chromosome-level genome assembly of true bugs.</title>
        <authorList>
            <person name="Ma L."/>
            <person name="Li H."/>
        </authorList>
    </citation>
    <scope>NUCLEOTIDE SEQUENCE [LARGE SCALE GENOMIC DNA]</scope>
    <source>
        <strain evidence="2">Lab_2022b</strain>
    </source>
</reference>
<dbReference type="PANTHER" id="PTHR10174">
    <property type="entry name" value="ALPHA-TOCOPHEROL TRANSFER PROTEIN-RELATED"/>
    <property type="match status" value="1"/>
</dbReference>
<evidence type="ECO:0000313" key="2">
    <source>
        <dbReference type="EMBL" id="KAK9510181.1"/>
    </source>
</evidence>
<dbReference type="EMBL" id="JAPXFL010000002">
    <property type="protein sequence ID" value="KAK9510181.1"/>
    <property type="molecule type" value="Genomic_DNA"/>
</dbReference>
<dbReference type="InterPro" id="IPR036273">
    <property type="entry name" value="CRAL/TRIO_N_dom_sf"/>
</dbReference>
<evidence type="ECO:0000259" key="1">
    <source>
        <dbReference type="PROSITE" id="PS50191"/>
    </source>
</evidence>